<protein>
    <submittedName>
        <fullName evidence="1">Uncharacterized protein</fullName>
    </submittedName>
</protein>
<proteinExistence type="predicted"/>
<keyword evidence="2" id="KW-1185">Reference proteome</keyword>
<gene>
    <name evidence="1" type="ORF">PTE30175_00009</name>
</gene>
<sequence>MALAIDWQVVYRSAAKSSWHPGRKFAYAIPSDPPDIEWINLKNDAELPAAWQF</sequence>
<dbReference type="Proteomes" id="UP000414233">
    <property type="component" value="Unassembled WGS sequence"/>
</dbReference>
<name>A0A5E4RAP2_9BURK</name>
<dbReference type="EMBL" id="CABPRZ010000001">
    <property type="protein sequence ID" value="VVD59188.1"/>
    <property type="molecule type" value="Genomic_DNA"/>
</dbReference>
<organism evidence="1 2">
    <name type="scientific">Pandoraea terrae</name>
    <dbReference type="NCBI Taxonomy" id="1537710"/>
    <lineage>
        <taxon>Bacteria</taxon>
        <taxon>Pseudomonadati</taxon>
        <taxon>Pseudomonadota</taxon>
        <taxon>Betaproteobacteria</taxon>
        <taxon>Burkholderiales</taxon>
        <taxon>Burkholderiaceae</taxon>
        <taxon>Pandoraea</taxon>
    </lineage>
</organism>
<evidence type="ECO:0000313" key="1">
    <source>
        <dbReference type="EMBL" id="VVD59188.1"/>
    </source>
</evidence>
<evidence type="ECO:0000313" key="2">
    <source>
        <dbReference type="Proteomes" id="UP000414233"/>
    </source>
</evidence>
<accession>A0A5E4RAP2</accession>
<reference evidence="1 2" key="1">
    <citation type="submission" date="2019-08" db="EMBL/GenBank/DDBJ databases">
        <authorList>
            <person name="Peeters C."/>
        </authorList>
    </citation>
    <scope>NUCLEOTIDE SEQUENCE [LARGE SCALE GENOMIC DNA]</scope>
    <source>
        <strain evidence="1 2">LMG 30175</strain>
    </source>
</reference>
<dbReference type="AlphaFoldDB" id="A0A5E4RAP2"/>